<dbReference type="Pfam" id="PF14296">
    <property type="entry name" value="O-ag_pol_Wzy"/>
    <property type="match status" value="1"/>
</dbReference>
<feature type="transmembrane region" description="Helical" evidence="1">
    <location>
        <begin position="243"/>
        <end position="258"/>
    </location>
</feature>
<reference evidence="2" key="1">
    <citation type="submission" date="2021-03" db="EMBL/GenBank/DDBJ databases">
        <authorList>
            <person name="Lu T."/>
            <person name="Wang Q."/>
            <person name="Han X."/>
        </authorList>
    </citation>
    <scope>NUCLEOTIDE SEQUENCE</scope>
    <source>
        <strain evidence="2">WQ 2009</strain>
    </source>
</reference>
<dbReference type="AlphaFoldDB" id="A0A8T4H9N9"/>
<feature type="transmembrane region" description="Helical" evidence="1">
    <location>
        <begin position="220"/>
        <end position="237"/>
    </location>
</feature>
<feature type="transmembrane region" description="Helical" evidence="1">
    <location>
        <begin position="32"/>
        <end position="54"/>
    </location>
</feature>
<feature type="transmembrane region" description="Helical" evidence="1">
    <location>
        <begin position="457"/>
        <end position="476"/>
    </location>
</feature>
<dbReference type="Proteomes" id="UP000679691">
    <property type="component" value="Unassembled WGS sequence"/>
</dbReference>
<keyword evidence="1" id="KW-1133">Transmembrane helix</keyword>
<evidence type="ECO:0000313" key="3">
    <source>
        <dbReference type="Proteomes" id="UP000679691"/>
    </source>
</evidence>
<accession>A0A8T4H9N9</accession>
<feature type="transmembrane region" description="Helical" evidence="1">
    <location>
        <begin position="147"/>
        <end position="169"/>
    </location>
</feature>
<dbReference type="EMBL" id="JAGKSB010000001">
    <property type="protein sequence ID" value="MBP3942187.1"/>
    <property type="molecule type" value="Genomic_DNA"/>
</dbReference>
<feature type="transmembrane region" description="Helical" evidence="1">
    <location>
        <begin position="399"/>
        <end position="419"/>
    </location>
</feature>
<dbReference type="InterPro" id="IPR029468">
    <property type="entry name" value="O-ag_pol_Wzy"/>
</dbReference>
<feature type="transmembrane region" description="Helical" evidence="1">
    <location>
        <begin position="104"/>
        <end position="126"/>
    </location>
</feature>
<proteinExistence type="predicted"/>
<gene>
    <name evidence="2" type="ORF">J5U18_01170</name>
</gene>
<feature type="transmembrane region" description="Helical" evidence="1">
    <location>
        <begin position="66"/>
        <end position="84"/>
    </location>
</feature>
<evidence type="ECO:0000313" key="2">
    <source>
        <dbReference type="EMBL" id="MBP3942187.1"/>
    </source>
</evidence>
<organism evidence="2 3">
    <name type="scientific">Rhinopithecimicrobium faecis</name>
    <dbReference type="NCBI Taxonomy" id="2820698"/>
    <lineage>
        <taxon>Bacteria</taxon>
        <taxon>Pseudomonadati</taxon>
        <taxon>Bacteroidota</taxon>
        <taxon>Sphingobacteriia</taxon>
        <taxon>Sphingobacteriales</taxon>
        <taxon>Sphingobacteriaceae</taxon>
        <taxon>Rhinopithecimicrobium</taxon>
    </lineage>
</organism>
<dbReference type="NCBIfam" id="TIGR04370">
    <property type="entry name" value="glyco_rpt_poly"/>
    <property type="match status" value="1"/>
</dbReference>
<feature type="transmembrane region" description="Helical" evidence="1">
    <location>
        <begin position="7"/>
        <end position="26"/>
    </location>
</feature>
<protein>
    <submittedName>
        <fullName evidence="2">Oligosaccharide repeat unit polymerase</fullName>
    </submittedName>
</protein>
<name>A0A8T4H9N9_9SPHI</name>
<dbReference type="RefSeq" id="WP_353545668.1">
    <property type="nucleotide sequence ID" value="NZ_JAGKSB010000001.1"/>
</dbReference>
<keyword evidence="1" id="KW-0472">Membrane</keyword>
<evidence type="ECO:0000256" key="1">
    <source>
        <dbReference type="SAM" id="Phobius"/>
    </source>
</evidence>
<feature type="transmembrane region" description="Helical" evidence="1">
    <location>
        <begin position="265"/>
        <end position="285"/>
    </location>
</feature>
<feature type="transmembrane region" description="Helical" evidence="1">
    <location>
        <begin position="181"/>
        <end position="199"/>
    </location>
</feature>
<keyword evidence="3" id="KW-1185">Reference proteome</keyword>
<feature type="transmembrane region" description="Helical" evidence="1">
    <location>
        <begin position="431"/>
        <end position="451"/>
    </location>
</feature>
<keyword evidence="1" id="KW-0812">Transmembrane</keyword>
<comment type="caution">
    <text evidence="2">The sequence shown here is derived from an EMBL/GenBank/DDBJ whole genome shotgun (WGS) entry which is preliminary data.</text>
</comment>
<sequence>MGIQRNHFIFIMQFFLLIFQIFRLIVVDIPLSEFSLIISIISVLVSTILFFGFYEPNALAKEQLLRISYLFILGYLIVHFQIYMDYILGNYNKFRGDYLLFNNVVNRTAILSSIGLICFNLGYTFSLMKGGIIPSYRLSNNSRFNRIPLLLIVVSTFVLFIGTANKAYFFGGYGTVELGSLATYFQTYFVYGIFAYMIVKSYFLKMKILKSSFMDYVKNLGFLFNLIVATYLILVLTSGDRGPIIQLGLLYLSTYLFSQNKKLKIKYYVLGIFSAAFFITLLGQIRSFQNEGSFIEKYNQAKINKLSFENSGSFSPTTHELAISVRTVHAAVDYTDHFGFKYGIVQLNQLIAIFPGIGSIVRGITGLEGKDLISADILTHHIFGDNPSHGLGTSCLADFYLDFGMIGVVCCFFIFGFWCRYIENSTFQQKLPHLFIWILFFVFLTKSIYIGRSSITILFRESIVIYFFILISIKNFKLLKNA</sequence>